<evidence type="ECO:0000313" key="5">
    <source>
        <dbReference type="EMBL" id="RSL85961.1"/>
    </source>
</evidence>
<dbReference type="SUPFAM" id="SSF48371">
    <property type="entry name" value="ARM repeat"/>
    <property type="match status" value="1"/>
</dbReference>
<feature type="region of interest" description="Disordered" evidence="4">
    <location>
        <begin position="175"/>
        <end position="197"/>
    </location>
</feature>
<dbReference type="GO" id="GO:0005085">
    <property type="term" value="F:guanyl-nucleotide exchange factor activity"/>
    <property type="evidence" value="ECO:0007669"/>
    <property type="project" value="UniProtKB-KW"/>
</dbReference>
<feature type="compositionally biased region" description="Basic and acidic residues" evidence="4">
    <location>
        <begin position="420"/>
        <end position="430"/>
    </location>
</feature>
<comment type="caution">
    <text evidence="5">The sequence shown here is derived from an EMBL/GenBank/DDBJ whole genome shotgun (WGS) entry which is preliminary data.</text>
</comment>
<dbReference type="InterPro" id="IPR019318">
    <property type="entry name" value="Gua_nucleotide_exch_fac_Ric8"/>
</dbReference>
<name>A0A428S819_9HYPO</name>
<keyword evidence="3" id="KW-0143">Chaperone</keyword>
<feature type="region of interest" description="Disordered" evidence="4">
    <location>
        <begin position="405"/>
        <end position="477"/>
    </location>
</feature>
<evidence type="ECO:0000313" key="6">
    <source>
        <dbReference type="Proteomes" id="UP000287972"/>
    </source>
</evidence>
<evidence type="ECO:0000256" key="3">
    <source>
        <dbReference type="ARBA" id="ARBA00023186"/>
    </source>
</evidence>
<protein>
    <recommendedName>
        <fullName evidence="7">Synembryn-A</fullName>
    </recommendedName>
</protein>
<sequence>MSRPLGQATGAEKLKIVAELVDNLYDDHKKVTMLPDVRDLALEELKIYSRDPENADPVFSKKSVDMLLRHSFYSPSTKTAREALRVLVNVMVLKPETRQMFIDQDFAGRACKELKEENFDDEFLNSRVLLLSTYETSVNVEELIDKCCLAEYIIKKLNHHAKDLSNKVIDKLSRHVKDLSSKPKSKSRSKSKDDPMQDMALTETSKLLYVVSHNCPDRISILSTAVPHLVYILLKHPIPEPKPLDSPFKALISAFTNLNFGTEKNKAALYPKGNTFKVADRLINILELVVRAYADTELDEFASPSAKVIRKVYTNAPDPLKKHMRGLLLPTAEDRVDELGTRDTLPGKLLKHMTSRTCPVFRVDIIDLFLEMSDRDANKYAENVGYGFAGGLFLQKSMPIPASATEAFGGGAGGSQEPRVLTKEEKERQTEQLFELFDKLNPSSLTDGQEDPKETTTTESQPLETKDDVVDKGKGKE</sequence>
<feature type="compositionally biased region" description="Basic and acidic residues" evidence="4">
    <location>
        <begin position="464"/>
        <end position="477"/>
    </location>
</feature>
<evidence type="ECO:0008006" key="7">
    <source>
        <dbReference type="Google" id="ProtNLM"/>
    </source>
</evidence>
<dbReference type="PANTHER" id="PTHR12425">
    <property type="entry name" value="SYNEMBRYN"/>
    <property type="match status" value="1"/>
</dbReference>
<dbReference type="EMBL" id="NKCL01000047">
    <property type="protein sequence ID" value="RSL85961.1"/>
    <property type="molecule type" value="Genomic_DNA"/>
</dbReference>
<dbReference type="Proteomes" id="UP000287972">
    <property type="component" value="Unassembled WGS sequence"/>
</dbReference>
<dbReference type="InterPro" id="IPR016024">
    <property type="entry name" value="ARM-type_fold"/>
</dbReference>
<organism evidence="5 6">
    <name type="scientific">Fusarium floridanum</name>
    <dbReference type="NCBI Taxonomy" id="1325733"/>
    <lineage>
        <taxon>Eukaryota</taxon>
        <taxon>Fungi</taxon>
        <taxon>Dikarya</taxon>
        <taxon>Ascomycota</taxon>
        <taxon>Pezizomycotina</taxon>
        <taxon>Sordariomycetes</taxon>
        <taxon>Hypocreomycetidae</taxon>
        <taxon>Hypocreales</taxon>
        <taxon>Nectriaceae</taxon>
        <taxon>Fusarium</taxon>
        <taxon>Fusarium solani species complex</taxon>
    </lineage>
</organism>
<proteinExistence type="inferred from homology"/>
<comment type="similarity">
    <text evidence="1">Belongs to the synembryn family.</text>
</comment>
<keyword evidence="2" id="KW-0344">Guanine-nucleotide releasing factor</keyword>
<evidence type="ECO:0000256" key="1">
    <source>
        <dbReference type="ARBA" id="ARBA00009049"/>
    </source>
</evidence>
<gene>
    <name evidence="5" type="ORF">CEP51_003085</name>
</gene>
<dbReference type="AlphaFoldDB" id="A0A428S819"/>
<accession>A0A428S819</accession>
<keyword evidence="6" id="KW-1185">Reference proteome</keyword>
<reference evidence="5 6" key="1">
    <citation type="submission" date="2017-06" db="EMBL/GenBank/DDBJ databases">
        <title>Comparative genomic analysis of Ambrosia Fusariam Clade fungi.</title>
        <authorList>
            <person name="Stajich J.E."/>
            <person name="Carrillo J."/>
            <person name="Kijimoto T."/>
            <person name="Eskalen A."/>
            <person name="O'Donnell K."/>
            <person name="Kasson M."/>
        </authorList>
    </citation>
    <scope>NUCLEOTIDE SEQUENCE [LARGE SCALE GENOMIC DNA]</scope>
    <source>
        <strain evidence="5 6">NRRL62606</strain>
    </source>
</reference>
<dbReference type="GO" id="GO:0007186">
    <property type="term" value="P:G protein-coupled receptor signaling pathway"/>
    <property type="evidence" value="ECO:0007669"/>
    <property type="project" value="TreeGrafter"/>
</dbReference>
<evidence type="ECO:0000256" key="4">
    <source>
        <dbReference type="SAM" id="MobiDB-lite"/>
    </source>
</evidence>
<dbReference type="PANTHER" id="PTHR12425:SF5">
    <property type="entry name" value="SYNEMBRYN"/>
    <property type="match status" value="1"/>
</dbReference>
<dbReference type="Pfam" id="PF10165">
    <property type="entry name" value="Ric8"/>
    <property type="match status" value="1"/>
</dbReference>
<dbReference type="GO" id="GO:0005737">
    <property type="term" value="C:cytoplasm"/>
    <property type="evidence" value="ECO:0007669"/>
    <property type="project" value="TreeGrafter"/>
</dbReference>
<dbReference type="GO" id="GO:0001965">
    <property type="term" value="F:G-protein alpha-subunit binding"/>
    <property type="evidence" value="ECO:0007669"/>
    <property type="project" value="TreeGrafter"/>
</dbReference>
<evidence type="ECO:0000256" key="2">
    <source>
        <dbReference type="ARBA" id="ARBA00022658"/>
    </source>
</evidence>